<dbReference type="Proteomes" id="UP000218811">
    <property type="component" value="Unassembled WGS sequence"/>
</dbReference>
<evidence type="ECO:0000256" key="1">
    <source>
        <dbReference type="SAM" id="MobiDB-lite"/>
    </source>
</evidence>
<sequence>MPLPQSNHYPDTPQPQPRPSATGPLRRPHSDSKPYPHPAPSATQAQPPATPSRPQPRPPPGSAPPKSTTSKPSPSPLKVPTTARPRANSNPTSPVSAVAPTPPPAAEAKVRCSGMTKAGKQCNRMVVTRPPLGSVHPDVDVELERFCHQHVKELLKPPQFPTKAGTWIDFEVDWIPKYLHPLTQANLRVEMQKPLSAADECGFIYCFEIRDPDDDNRVYLKVGRTVVLNRRIDQWSKQCGSKEQYLRYWYPGPANEDDRVVMKGLVQQGDPGPWCHRLERLIHLELADLSLNAPYLDPQFPNIEAKLQDAKAAEKEKCPDCGKMHKEIFTFPKATHGIYVGREWEMLVKPVIEKWGRFVTDHLKKD</sequence>
<accession>A0A2H3J892</accession>
<evidence type="ECO:0000313" key="2">
    <source>
        <dbReference type="EMBL" id="PCH38440.1"/>
    </source>
</evidence>
<evidence type="ECO:0008006" key="4">
    <source>
        <dbReference type="Google" id="ProtNLM"/>
    </source>
</evidence>
<dbReference type="AlphaFoldDB" id="A0A2H3J892"/>
<keyword evidence="3" id="KW-1185">Reference proteome</keyword>
<feature type="compositionally biased region" description="Pro residues" evidence="1">
    <location>
        <begin position="48"/>
        <end position="63"/>
    </location>
</feature>
<protein>
    <recommendedName>
        <fullName evidence="4">DUF1766-domain-containing protein</fullName>
    </recommendedName>
</protein>
<feature type="region of interest" description="Disordered" evidence="1">
    <location>
        <begin position="1"/>
        <end position="107"/>
    </location>
</feature>
<dbReference type="PANTHER" id="PTHR28094">
    <property type="entry name" value="MEIOTICALLY UP-REGULATED GENE 113 PROTEIN"/>
    <property type="match status" value="1"/>
</dbReference>
<dbReference type="InterPro" id="IPR053006">
    <property type="entry name" value="Meiosis_regulatory"/>
</dbReference>
<dbReference type="STRING" id="742152.A0A2H3J892"/>
<dbReference type="OrthoDB" id="2417614at2759"/>
<proteinExistence type="predicted"/>
<dbReference type="EMBL" id="KB467942">
    <property type="protein sequence ID" value="PCH38440.1"/>
    <property type="molecule type" value="Genomic_DNA"/>
</dbReference>
<gene>
    <name evidence="2" type="ORF">WOLCODRAFT_65061</name>
</gene>
<name>A0A2H3J892_WOLCO</name>
<reference evidence="2 3" key="1">
    <citation type="journal article" date="2012" name="Science">
        <title>The Paleozoic origin of enzymatic lignin decomposition reconstructed from 31 fungal genomes.</title>
        <authorList>
            <person name="Floudas D."/>
            <person name="Binder M."/>
            <person name="Riley R."/>
            <person name="Barry K."/>
            <person name="Blanchette R.A."/>
            <person name="Henrissat B."/>
            <person name="Martinez A.T."/>
            <person name="Otillar R."/>
            <person name="Spatafora J.W."/>
            <person name="Yadav J.S."/>
            <person name="Aerts A."/>
            <person name="Benoit I."/>
            <person name="Boyd A."/>
            <person name="Carlson A."/>
            <person name="Copeland A."/>
            <person name="Coutinho P.M."/>
            <person name="de Vries R.P."/>
            <person name="Ferreira P."/>
            <person name="Findley K."/>
            <person name="Foster B."/>
            <person name="Gaskell J."/>
            <person name="Glotzer D."/>
            <person name="Gorecki P."/>
            <person name="Heitman J."/>
            <person name="Hesse C."/>
            <person name="Hori C."/>
            <person name="Igarashi K."/>
            <person name="Jurgens J.A."/>
            <person name="Kallen N."/>
            <person name="Kersten P."/>
            <person name="Kohler A."/>
            <person name="Kuees U."/>
            <person name="Kumar T.K.A."/>
            <person name="Kuo A."/>
            <person name="LaButti K."/>
            <person name="Larrondo L.F."/>
            <person name="Lindquist E."/>
            <person name="Ling A."/>
            <person name="Lombard V."/>
            <person name="Lucas S."/>
            <person name="Lundell T."/>
            <person name="Martin R."/>
            <person name="McLaughlin D.J."/>
            <person name="Morgenstern I."/>
            <person name="Morin E."/>
            <person name="Murat C."/>
            <person name="Nagy L.G."/>
            <person name="Nolan M."/>
            <person name="Ohm R.A."/>
            <person name="Patyshakuliyeva A."/>
            <person name="Rokas A."/>
            <person name="Ruiz-Duenas F.J."/>
            <person name="Sabat G."/>
            <person name="Salamov A."/>
            <person name="Samejima M."/>
            <person name="Schmutz J."/>
            <person name="Slot J.C."/>
            <person name="St John F."/>
            <person name="Stenlid J."/>
            <person name="Sun H."/>
            <person name="Sun S."/>
            <person name="Syed K."/>
            <person name="Tsang A."/>
            <person name="Wiebenga A."/>
            <person name="Young D."/>
            <person name="Pisabarro A."/>
            <person name="Eastwood D.C."/>
            <person name="Martin F."/>
            <person name="Cullen D."/>
            <person name="Grigoriev I.V."/>
            <person name="Hibbett D.S."/>
        </authorList>
    </citation>
    <scope>NUCLEOTIDE SEQUENCE [LARGE SCALE GENOMIC DNA]</scope>
    <source>
        <strain evidence="2 3">MD-104</strain>
    </source>
</reference>
<dbReference type="OMA" id="YKGREWD"/>
<dbReference type="PANTHER" id="PTHR28094:SF1">
    <property type="entry name" value="MEIOTICALLY UP-REGULATED GENE 113 PROTEIN"/>
    <property type="match status" value="1"/>
</dbReference>
<evidence type="ECO:0000313" key="3">
    <source>
        <dbReference type="Proteomes" id="UP000218811"/>
    </source>
</evidence>
<organism evidence="2 3">
    <name type="scientific">Wolfiporia cocos (strain MD-104)</name>
    <name type="common">Brown rot fungus</name>
    <dbReference type="NCBI Taxonomy" id="742152"/>
    <lineage>
        <taxon>Eukaryota</taxon>
        <taxon>Fungi</taxon>
        <taxon>Dikarya</taxon>
        <taxon>Basidiomycota</taxon>
        <taxon>Agaricomycotina</taxon>
        <taxon>Agaricomycetes</taxon>
        <taxon>Polyporales</taxon>
        <taxon>Phaeolaceae</taxon>
        <taxon>Wolfiporia</taxon>
    </lineage>
</organism>
<dbReference type="Pfam" id="PF13455">
    <property type="entry name" value="MUG113"/>
    <property type="match status" value="1"/>
</dbReference>